<reference evidence="1" key="1">
    <citation type="submission" date="2016-08" db="EMBL/GenBank/DDBJ databases">
        <title>Complete Genome Seqeunce of Paenibacillus sp. BIHB 4019 from tea rhizoplane.</title>
        <authorList>
            <person name="Thakur R."/>
            <person name="Swarnkar M.K."/>
            <person name="Gulati A."/>
        </authorList>
    </citation>
    <scope>NUCLEOTIDE SEQUENCE [LARGE SCALE GENOMIC DNA]</scope>
    <source>
        <strain evidence="1">BIHB4019</strain>
    </source>
</reference>
<gene>
    <name evidence="1" type="ORF">BBD42_09875</name>
</gene>
<sequence length="197" mass="22020">MADQVAVRVTAFIPEAWIEFMRTSAVKILYKGNNRGFKYDTLNDLEAFKLCSHINVNFSNKTITHYPGVGPTVERTVDIKTGEVLRPDISGQASNDGVKCISKSFISNYAEIKLRAAVNIPTFNPSPDIDWEYTIRVYSDGKVSVTGTHDSYPAHEIWKKVDSSAPVSLHQYDPRTAGETVYTGLIKFNKKVDVVNK</sequence>
<accession>A0A1B2DG82</accession>
<evidence type="ECO:0008006" key="2">
    <source>
        <dbReference type="Google" id="ProtNLM"/>
    </source>
</evidence>
<protein>
    <recommendedName>
        <fullName evidence="2">DUF3238 domain-containing protein</fullName>
    </recommendedName>
</protein>
<dbReference type="InterPro" id="IPR021631">
    <property type="entry name" value="DUF3238"/>
</dbReference>
<evidence type="ECO:0000313" key="1">
    <source>
        <dbReference type="EMBL" id="ANY66737.1"/>
    </source>
</evidence>
<organism evidence="1">
    <name type="scientific">Paenibacillus sp. BIHB 4019</name>
    <dbReference type="NCBI Taxonomy" id="1870819"/>
    <lineage>
        <taxon>Bacteria</taxon>
        <taxon>Bacillati</taxon>
        <taxon>Bacillota</taxon>
        <taxon>Bacilli</taxon>
        <taxon>Bacillales</taxon>
        <taxon>Paenibacillaceae</taxon>
        <taxon>Paenibacillus</taxon>
    </lineage>
</organism>
<dbReference type="AlphaFoldDB" id="A0A1B2DG82"/>
<name>A0A1B2DG82_9BACL</name>
<dbReference type="RefSeq" id="WP_099518018.1">
    <property type="nucleotide sequence ID" value="NZ_CP016808.1"/>
</dbReference>
<proteinExistence type="predicted"/>
<dbReference type="EMBL" id="CP016808">
    <property type="protein sequence ID" value="ANY66737.1"/>
    <property type="molecule type" value="Genomic_DNA"/>
</dbReference>
<dbReference type="Pfam" id="PF11579">
    <property type="entry name" value="DUF3238"/>
    <property type="match status" value="1"/>
</dbReference>